<dbReference type="EMBL" id="AP024110">
    <property type="protein sequence ID" value="BCM24452.1"/>
    <property type="molecule type" value="Genomic_DNA"/>
</dbReference>
<feature type="transmembrane region" description="Helical" evidence="1">
    <location>
        <begin position="31"/>
        <end position="54"/>
    </location>
</feature>
<keyword evidence="1" id="KW-0472">Membrane</keyword>
<evidence type="ECO:0000256" key="2">
    <source>
        <dbReference type="SAM" id="SignalP"/>
    </source>
</evidence>
<feature type="transmembrane region" description="Helical" evidence="1">
    <location>
        <begin position="86"/>
        <end position="105"/>
    </location>
</feature>
<sequence>MKNRIYLIGIFMLLNASIARAADFRENFFTFLAVIMVVMVILLMFEDGIGAYIFKITDRVIDSIHRLFDKQNTGDAPINPVWPASFVWFTGAFILGFVSLHFLPVSPVIPLYLRIADLVLAPIAVALISKMIANYWVTTKPSIIPRNVFWQAFWASLGFVLVRFAFAS</sequence>
<dbReference type="Proteomes" id="UP000826722">
    <property type="component" value="Chromosome"/>
</dbReference>
<dbReference type="AlphaFoldDB" id="A0A8D5FYM0"/>
<feature type="transmembrane region" description="Helical" evidence="1">
    <location>
        <begin position="148"/>
        <end position="166"/>
    </location>
</feature>
<accession>A0A8D5FYM0</accession>
<keyword evidence="1" id="KW-0812">Transmembrane</keyword>
<reference evidence="3" key="1">
    <citation type="journal article" date="2021" name="Arch. Microbiol.">
        <title>Methyloradius palustris gen. nov., sp. nov., a methanol-oxidizing bacterium isolated from snow.</title>
        <authorList>
            <person name="Miyadera T."/>
            <person name="Kojima H."/>
            <person name="Fukui M."/>
        </authorList>
    </citation>
    <scope>NUCLEOTIDE SEQUENCE</scope>
    <source>
        <strain evidence="3">Zm11</strain>
    </source>
</reference>
<keyword evidence="2" id="KW-0732">Signal</keyword>
<feature type="transmembrane region" description="Helical" evidence="1">
    <location>
        <begin position="111"/>
        <end position="136"/>
    </location>
</feature>
<gene>
    <name evidence="3" type="ORF">ZMTM_07110</name>
</gene>
<organism evidence="3 4">
    <name type="scientific">Methyloradius palustris</name>
    <dbReference type="NCBI Taxonomy" id="2778876"/>
    <lineage>
        <taxon>Bacteria</taxon>
        <taxon>Pseudomonadati</taxon>
        <taxon>Pseudomonadota</taxon>
        <taxon>Betaproteobacteria</taxon>
        <taxon>Nitrosomonadales</taxon>
        <taxon>Methylophilaceae</taxon>
        <taxon>Methyloradius</taxon>
    </lineage>
</organism>
<feature type="signal peptide" evidence="2">
    <location>
        <begin position="1"/>
        <end position="21"/>
    </location>
</feature>
<keyword evidence="4" id="KW-1185">Reference proteome</keyword>
<feature type="chain" id="PRO_5034028769" evidence="2">
    <location>
        <begin position="22"/>
        <end position="168"/>
    </location>
</feature>
<evidence type="ECO:0000313" key="3">
    <source>
        <dbReference type="EMBL" id="BCM24452.1"/>
    </source>
</evidence>
<name>A0A8D5FYM0_9PROT</name>
<evidence type="ECO:0000313" key="4">
    <source>
        <dbReference type="Proteomes" id="UP000826722"/>
    </source>
</evidence>
<keyword evidence="1" id="KW-1133">Transmembrane helix</keyword>
<protein>
    <submittedName>
        <fullName evidence="3">Uncharacterized protein</fullName>
    </submittedName>
</protein>
<evidence type="ECO:0000256" key="1">
    <source>
        <dbReference type="SAM" id="Phobius"/>
    </source>
</evidence>
<dbReference type="RefSeq" id="WP_221764982.1">
    <property type="nucleotide sequence ID" value="NZ_AP024110.1"/>
</dbReference>
<dbReference type="KEGG" id="mpau:ZMTM_07110"/>
<proteinExistence type="predicted"/>